<sequence length="86" mass="9458">MSRPGEELVAAPPYSRYTESMVIYIIVWCHHRYMTAPPGRPAPKTLLDRPVNESPKLTAGRITGNAGVTPGLAPCCKSPILRTQRL</sequence>
<dbReference type="VEuPathDB" id="FungiDB:M747DRAFT_41379"/>
<dbReference type="Proteomes" id="UP000253845">
    <property type="component" value="Unassembled WGS sequence"/>
</dbReference>
<gene>
    <name evidence="1" type="ORF">M747DRAFT_41379</name>
</gene>
<protein>
    <submittedName>
        <fullName evidence="1">Uncharacterized protein</fullName>
    </submittedName>
</protein>
<dbReference type="AlphaFoldDB" id="A0A370BXL0"/>
<evidence type="ECO:0000313" key="2">
    <source>
        <dbReference type="Proteomes" id="UP000253845"/>
    </source>
</evidence>
<organism evidence="1 2">
    <name type="scientific">Aspergillus niger ATCC 13496</name>
    <dbReference type="NCBI Taxonomy" id="1353008"/>
    <lineage>
        <taxon>Eukaryota</taxon>
        <taxon>Fungi</taxon>
        <taxon>Dikarya</taxon>
        <taxon>Ascomycota</taxon>
        <taxon>Pezizomycotina</taxon>
        <taxon>Eurotiomycetes</taxon>
        <taxon>Eurotiomycetidae</taxon>
        <taxon>Eurotiales</taxon>
        <taxon>Aspergillaceae</taxon>
        <taxon>Aspergillus</taxon>
        <taxon>Aspergillus subgen. Circumdati</taxon>
    </lineage>
</organism>
<accession>A0A370BXL0</accession>
<reference evidence="1 2" key="1">
    <citation type="submission" date="2018-07" db="EMBL/GenBank/DDBJ databases">
        <title>Section-level genome sequencing of Aspergillus section Nigri to investigate inter- and intra-species variation.</title>
        <authorList>
            <consortium name="DOE Joint Genome Institute"/>
            <person name="Vesth T.C."/>
            <person name="Nybo J.L."/>
            <person name="Theobald S."/>
            <person name="Frisvad J.C."/>
            <person name="Larsen T.O."/>
            <person name="Nielsen K.F."/>
            <person name="Hoof J.B."/>
            <person name="Brandl J."/>
            <person name="Salamov A."/>
            <person name="Riley R."/>
            <person name="Gladden J.M."/>
            <person name="Phatale P."/>
            <person name="Nielsen M.T."/>
            <person name="Lyhne E.K."/>
            <person name="Kogle M.E."/>
            <person name="Strasser K."/>
            <person name="McDonnell E."/>
            <person name="Barry K."/>
            <person name="Clum A."/>
            <person name="Chen C."/>
            <person name="Nolan M."/>
            <person name="Sandor L."/>
            <person name="Kuo A."/>
            <person name="Lipzen A."/>
            <person name="Hainaut M."/>
            <person name="Drula E."/>
            <person name="Tsang A."/>
            <person name="Magnuson J.K."/>
            <person name="Henrissat B."/>
            <person name="Wiebenga A."/>
            <person name="Simmons B.A."/>
            <person name="Makela M.R."/>
            <person name="De vries R.P."/>
            <person name="Grigoriev I.V."/>
            <person name="Mortensen U.H."/>
            <person name="Baker S.E."/>
            <person name="Andersen M.R."/>
        </authorList>
    </citation>
    <scope>NUCLEOTIDE SEQUENCE [LARGE SCALE GENOMIC DNA]</scope>
    <source>
        <strain evidence="1 2">ATCC 13496</strain>
    </source>
</reference>
<evidence type="ECO:0000313" key="1">
    <source>
        <dbReference type="EMBL" id="RDH20226.1"/>
    </source>
</evidence>
<dbReference type="EMBL" id="KZ851915">
    <property type="protein sequence ID" value="RDH20226.1"/>
    <property type="molecule type" value="Genomic_DNA"/>
</dbReference>
<name>A0A370BXL0_ASPNG</name>
<proteinExistence type="predicted"/>